<organism evidence="3 4">
    <name type="scientific">Rotaria sordida</name>
    <dbReference type="NCBI Taxonomy" id="392033"/>
    <lineage>
        <taxon>Eukaryota</taxon>
        <taxon>Metazoa</taxon>
        <taxon>Spiralia</taxon>
        <taxon>Gnathifera</taxon>
        <taxon>Rotifera</taxon>
        <taxon>Eurotatoria</taxon>
        <taxon>Bdelloidea</taxon>
        <taxon>Philodinida</taxon>
        <taxon>Philodinidae</taxon>
        <taxon>Rotaria</taxon>
    </lineage>
</organism>
<feature type="non-terminal residue" evidence="3">
    <location>
        <position position="1"/>
    </location>
</feature>
<reference evidence="3" key="1">
    <citation type="submission" date="2021-02" db="EMBL/GenBank/DDBJ databases">
        <authorList>
            <person name="Nowell W R."/>
        </authorList>
    </citation>
    <scope>NUCLEOTIDE SEQUENCE</scope>
</reference>
<dbReference type="Pfam" id="PF20917">
    <property type="entry name" value="AsnRS_N"/>
    <property type="match status" value="1"/>
</dbReference>
<proteinExistence type="predicted"/>
<comment type="caution">
    <text evidence="3">The sequence shown here is derived from an EMBL/GenBank/DDBJ whole genome shotgun (WGS) entry which is preliminary data.</text>
</comment>
<feature type="region of interest" description="Disordered" evidence="1">
    <location>
        <begin position="23"/>
        <end position="49"/>
    </location>
</feature>
<evidence type="ECO:0000256" key="1">
    <source>
        <dbReference type="SAM" id="MobiDB-lite"/>
    </source>
</evidence>
<dbReference type="Proteomes" id="UP000663874">
    <property type="component" value="Unassembled WGS sequence"/>
</dbReference>
<dbReference type="InterPro" id="IPR048952">
    <property type="entry name" value="AsnRS_N"/>
</dbReference>
<sequence length="128" mass="14518">MATSAEAPTEQLEACSIQGTIVYTSEKNGSDENGDGSQEKPFQTPLQAYRQHGDNVTIYVDSKDEIKGRWELLSKAQAKKVKTRYEEEKRKEKAAAEREEKDRIQREENLKKAKEITITEDSSLPKAI</sequence>
<dbReference type="Gene3D" id="3.30.1910.20">
    <property type="entry name" value="asparaginyl-tRNA synthetase, N-terminal domain"/>
    <property type="match status" value="1"/>
</dbReference>
<evidence type="ECO:0000313" key="4">
    <source>
        <dbReference type="Proteomes" id="UP000663874"/>
    </source>
</evidence>
<accession>A0A820BIV5</accession>
<protein>
    <recommendedName>
        <fullName evidence="2">Asparagine--tRNA ligase N-terminal domain-containing protein</fullName>
    </recommendedName>
</protein>
<name>A0A820BIV5_9BILA</name>
<gene>
    <name evidence="3" type="ORF">FNK824_LOCUS35870</name>
</gene>
<feature type="compositionally biased region" description="Basic and acidic residues" evidence="1">
    <location>
        <begin position="85"/>
        <end position="117"/>
    </location>
</feature>
<evidence type="ECO:0000313" key="3">
    <source>
        <dbReference type="EMBL" id="CAF4193338.1"/>
    </source>
</evidence>
<feature type="domain" description="Asparagine--tRNA ligase N-terminal" evidence="2">
    <location>
        <begin position="37"/>
        <end position="125"/>
    </location>
</feature>
<dbReference type="EMBL" id="CAJOBE010015770">
    <property type="protein sequence ID" value="CAF4193338.1"/>
    <property type="molecule type" value="Genomic_DNA"/>
</dbReference>
<feature type="region of interest" description="Disordered" evidence="1">
    <location>
        <begin position="85"/>
        <end position="128"/>
    </location>
</feature>
<dbReference type="AlphaFoldDB" id="A0A820BIV5"/>
<evidence type="ECO:0000259" key="2">
    <source>
        <dbReference type="Pfam" id="PF20917"/>
    </source>
</evidence>